<dbReference type="VEuPathDB" id="FungiDB:HCDG_05848"/>
<reference evidence="2" key="1">
    <citation type="submission" date="2009-05" db="EMBL/GenBank/DDBJ databases">
        <title>The genome sequence of Ajellomyces capsulatus strain H143.</title>
        <authorList>
            <person name="Champion M."/>
            <person name="Cuomo C.A."/>
            <person name="Ma L.-J."/>
            <person name="Henn M.R."/>
            <person name="Sil A."/>
            <person name="Goldman B."/>
            <person name="Young S.K."/>
            <person name="Kodira C.D."/>
            <person name="Zeng Q."/>
            <person name="Koehrsen M."/>
            <person name="Alvarado L."/>
            <person name="Berlin A.M."/>
            <person name="Borenstein D."/>
            <person name="Chen Z."/>
            <person name="Engels R."/>
            <person name="Freedman E."/>
            <person name="Gellesch M."/>
            <person name="Goldberg J."/>
            <person name="Griggs A."/>
            <person name="Gujja S."/>
            <person name="Heiman D.I."/>
            <person name="Hepburn T.A."/>
            <person name="Howarth C."/>
            <person name="Jen D."/>
            <person name="Larson L."/>
            <person name="Lewis B."/>
            <person name="Mehta T."/>
            <person name="Park D."/>
            <person name="Pearson M."/>
            <person name="Roberts A."/>
            <person name="Saif S."/>
            <person name="Shea T.D."/>
            <person name="Shenoy N."/>
            <person name="Sisk P."/>
            <person name="Stolte C."/>
            <person name="Sykes S."/>
            <person name="Walk T."/>
            <person name="White J."/>
            <person name="Yandava C."/>
            <person name="Klein B."/>
            <person name="McEwen J.G."/>
            <person name="Puccia R."/>
            <person name="Goldman G.H."/>
            <person name="Felipe M.S."/>
            <person name="Nino-Vega G."/>
            <person name="San-Blas G."/>
            <person name="Taylor J.W."/>
            <person name="Mendoza L."/>
            <person name="Galagan J.E."/>
            <person name="Nusbaum C."/>
            <person name="Birren B.W."/>
        </authorList>
    </citation>
    <scope>NUCLEOTIDE SEQUENCE [LARGE SCALE GENOMIC DNA]</scope>
    <source>
        <strain evidence="2">H143</strain>
    </source>
</reference>
<dbReference type="OMA" id="FLCCENP"/>
<evidence type="ECO:0000313" key="1">
    <source>
        <dbReference type="EMBL" id="EER39626.1"/>
    </source>
</evidence>
<proteinExistence type="predicted"/>
<gene>
    <name evidence="1" type="ORF">HCDG_05848</name>
</gene>
<dbReference type="AlphaFoldDB" id="C6HIG4"/>
<name>C6HIG4_AJECH</name>
<protein>
    <submittedName>
        <fullName evidence="1">Uncharacterized protein</fullName>
    </submittedName>
</protein>
<evidence type="ECO:0000313" key="2">
    <source>
        <dbReference type="Proteomes" id="UP000002624"/>
    </source>
</evidence>
<sequence length="196" mass="21821">MRLRNQDAHWPGTLPLLLFQDLRHVSGQQLGIATDFQSISTTPFNNNSFNSARQLRQAFTMRSSRISPASSLGQLVFAPMNASPTKQQPKSLVPTERRESSKQLQLNLALPRRPFSKGPDVPGVPFLCCENPSQGTAKKEYTWLISNIVVFHPIGFHRIGRVWTTVLTTVLLGLLPTGELNYAIARPSMYFAAGVF</sequence>
<accession>C6HIG4</accession>
<dbReference type="HOGENOM" id="CLU_1460911_0_0_1"/>
<dbReference type="EMBL" id="GG692428">
    <property type="protein sequence ID" value="EER39626.1"/>
    <property type="molecule type" value="Genomic_DNA"/>
</dbReference>
<organism evidence="1 2">
    <name type="scientific">Ajellomyces capsulatus (strain H143)</name>
    <name type="common">Darling's disease fungus</name>
    <name type="synonym">Histoplasma capsulatum</name>
    <dbReference type="NCBI Taxonomy" id="544712"/>
    <lineage>
        <taxon>Eukaryota</taxon>
        <taxon>Fungi</taxon>
        <taxon>Dikarya</taxon>
        <taxon>Ascomycota</taxon>
        <taxon>Pezizomycotina</taxon>
        <taxon>Eurotiomycetes</taxon>
        <taxon>Eurotiomycetidae</taxon>
        <taxon>Onygenales</taxon>
        <taxon>Ajellomycetaceae</taxon>
        <taxon>Histoplasma</taxon>
    </lineage>
</organism>
<dbReference type="Proteomes" id="UP000002624">
    <property type="component" value="Unassembled WGS sequence"/>
</dbReference>